<accession>A0A1U7XXC7</accession>
<dbReference type="Pfam" id="PF07727">
    <property type="entry name" value="RVT_2"/>
    <property type="match status" value="1"/>
</dbReference>
<dbReference type="InterPro" id="IPR013103">
    <property type="entry name" value="RVT_2"/>
</dbReference>
<reference evidence="2" key="1">
    <citation type="journal article" date="2013" name="Genome Biol.">
        <title>Reference genomes and transcriptomes of Nicotiana sylvestris and Nicotiana tomentosiformis.</title>
        <authorList>
            <person name="Sierro N."/>
            <person name="Battey J.N."/>
            <person name="Ouadi S."/>
            <person name="Bovet L."/>
            <person name="Goepfert S."/>
            <person name="Bakaher N."/>
            <person name="Peitsch M.C."/>
            <person name="Ivanov N.V."/>
        </authorList>
    </citation>
    <scope>NUCLEOTIDE SEQUENCE [LARGE SCALE GENOMIC DNA]</scope>
</reference>
<evidence type="ECO:0000313" key="2">
    <source>
        <dbReference type="Proteomes" id="UP000189701"/>
    </source>
</evidence>
<dbReference type="STRING" id="4096.A0A1U7XXC7"/>
<evidence type="ECO:0000259" key="1">
    <source>
        <dbReference type="Pfam" id="PF07727"/>
    </source>
</evidence>
<evidence type="ECO:0000313" key="3">
    <source>
        <dbReference type="RefSeq" id="XP_009791629.1"/>
    </source>
</evidence>
<dbReference type="AlphaFoldDB" id="A0A1U7XXC7"/>
<dbReference type="OrthoDB" id="414945at2759"/>
<keyword evidence="2" id="KW-1185">Reference proteome</keyword>
<sequence length="149" mass="16898">MHEPQFYQLAATNLAWQEATLQEFQLLRQASRQWFSKLSEALISRGYISSLNDYSLFTKSTADCLVVLAVYVDDILLAGSDISEISLFFGPRDISSSSRHFSSVPTLLDPSVKLTMDMGEPFSDPSLYRRLVEKLNFLQNTRPDMSFSV</sequence>
<name>A0A1U7XXC7_NICSY</name>
<feature type="domain" description="Reverse transcriptase Ty1/copia-type" evidence="1">
    <location>
        <begin position="27"/>
        <end position="86"/>
    </location>
</feature>
<organism evidence="2 3">
    <name type="scientific">Nicotiana sylvestris</name>
    <name type="common">Wood tobacco</name>
    <name type="synonym">South American tobacco</name>
    <dbReference type="NCBI Taxonomy" id="4096"/>
    <lineage>
        <taxon>Eukaryota</taxon>
        <taxon>Viridiplantae</taxon>
        <taxon>Streptophyta</taxon>
        <taxon>Embryophyta</taxon>
        <taxon>Tracheophyta</taxon>
        <taxon>Spermatophyta</taxon>
        <taxon>Magnoliopsida</taxon>
        <taxon>eudicotyledons</taxon>
        <taxon>Gunneridae</taxon>
        <taxon>Pentapetalae</taxon>
        <taxon>asterids</taxon>
        <taxon>lamiids</taxon>
        <taxon>Solanales</taxon>
        <taxon>Solanaceae</taxon>
        <taxon>Nicotianoideae</taxon>
        <taxon>Nicotianeae</taxon>
        <taxon>Nicotiana</taxon>
    </lineage>
</organism>
<dbReference type="eggNOG" id="KOG0017">
    <property type="taxonomic scope" value="Eukaryota"/>
</dbReference>
<reference evidence="3" key="2">
    <citation type="submission" date="2025-08" db="UniProtKB">
        <authorList>
            <consortium name="RefSeq"/>
        </authorList>
    </citation>
    <scope>IDENTIFICATION</scope>
    <source>
        <tissue evidence="3">Leaf</tissue>
    </source>
</reference>
<dbReference type="RefSeq" id="XP_009791629.1">
    <property type="nucleotide sequence ID" value="XM_009793327.1"/>
</dbReference>
<proteinExistence type="predicted"/>
<gene>
    <name evidence="3" type="primary">LOC104238846</name>
</gene>
<protein>
    <submittedName>
        <fullName evidence="3">Uncharacterized protein LOC104238846</fullName>
    </submittedName>
</protein>
<dbReference type="Proteomes" id="UP000189701">
    <property type="component" value="Unplaced"/>
</dbReference>